<keyword evidence="2" id="KW-0614">Plasmid</keyword>
<dbReference type="Pfam" id="PF12684">
    <property type="entry name" value="DUF3799"/>
    <property type="match status" value="1"/>
</dbReference>
<gene>
    <name evidence="2" type="primary">recE_2</name>
    <name evidence="3" type="synonym">recE_5</name>
    <name evidence="2" type="ORF">ArsFIN_45530</name>
    <name evidence="3" type="ORF">ArsFIN_47130</name>
    <name evidence="4" type="ORF">QE258_24160</name>
</gene>
<organism evidence="2 5">
    <name type="scientific">Arsenophonus nasoniae</name>
    <name type="common">son-killer infecting Nasonia vitripennis</name>
    <dbReference type="NCBI Taxonomy" id="638"/>
    <lineage>
        <taxon>Bacteria</taxon>
        <taxon>Pseudomonadati</taxon>
        <taxon>Pseudomonadota</taxon>
        <taxon>Gammaproteobacteria</taxon>
        <taxon>Enterobacterales</taxon>
        <taxon>Morganellaceae</taxon>
        <taxon>Arsenophonus</taxon>
    </lineage>
</organism>
<keyword evidence="6" id="KW-1185">Reference proteome</keyword>
<dbReference type="InterPro" id="IPR011604">
    <property type="entry name" value="PDDEXK-like_dom_sf"/>
</dbReference>
<feature type="domain" description="Putative exodeoxyribonuclease 8 PDDEXK-like" evidence="1">
    <location>
        <begin position="270"/>
        <end position="501"/>
    </location>
</feature>
<evidence type="ECO:0000313" key="6">
    <source>
        <dbReference type="Proteomes" id="UP001177592"/>
    </source>
</evidence>
<dbReference type="AlphaFoldDB" id="A0A4P7L9X1"/>
<sequence>MKYFKATIITTVDHKNGKTTSHIYLASETKIAAKKLASQHIFETDGANCCFYKSPRLEEISVEECLANTEKQTDITEEQEIDQFCALLTIFGIQEEYDEGEIRDADELLANPAEEPELFEQYTELRELLSVKIQEADKIISLNEVKEIAINLVDGVQKERLFTQSTELSTESVVIPVENLGEVEKSVTNVALDELVNNYTEEKELINSVIKNIEDNSIFSAFPPVNGKIMSGEGIELEMLNGCVDALKPTESLIVRHLANSTYHAANGYSSTQIREIQKAKTIAVVDSNKDAPYKETKNGAFLIGTAVHAAILEPERFREQYLCAPDVDLRTKDGKQTLADFEAQSVAKNQIVLKKDDFEQVEMMRDSALAYPMVDELLENGEPEVSIFYRTEKGTLLKIRPDFFGIYSDKPSLLDVKTTEDVFDFGNSVNKYSYHIQAEFYRLVAYWVFGQAMTFTFCAIGKKTVCGRFPVILCEPDDEDSEQGVYEVNRVIDMLESVIETYPIVKISRPFWSKQADRKRREALMLEGGVA</sequence>
<dbReference type="InterPro" id="IPR024432">
    <property type="entry name" value="Put_RecE_PDDEXK-like_dom"/>
</dbReference>
<dbReference type="GeneID" id="39752109"/>
<dbReference type="Proteomes" id="UP001177592">
    <property type="component" value="Plasmid paNv_CAN4"/>
</dbReference>
<dbReference type="Proteomes" id="UP000295134">
    <property type="component" value="Plasmid pArsFIN4"/>
</dbReference>
<geneLocation type="plasmid" evidence="5">
    <name>parsfin3</name>
</geneLocation>
<accession>A0A4P7L9X1</accession>
<geneLocation type="plasmid" evidence="5">
    <name>parsfin4</name>
</geneLocation>
<dbReference type="EMBL" id="CP123527">
    <property type="protein sequence ID" value="WGM08504.1"/>
    <property type="molecule type" value="Genomic_DNA"/>
</dbReference>
<geneLocation type="plasmid" evidence="4 6">
    <name>paNv_CAN4</name>
</geneLocation>
<dbReference type="GO" id="GO:0016787">
    <property type="term" value="F:hydrolase activity"/>
    <property type="evidence" value="ECO:0007669"/>
    <property type="project" value="UniProtKB-KW"/>
</dbReference>
<geneLocation type="plasmid" evidence="3">
    <name>pArsFIN4</name>
</geneLocation>
<evidence type="ECO:0000259" key="1">
    <source>
        <dbReference type="Pfam" id="PF12684"/>
    </source>
</evidence>
<dbReference type="KEGG" id="ans:ArsFIN_47130"/>
<proteinExistence type="predicted"/>
<dbReference type="Gene3D" id="3.90.320.10">
    <property type="match status" value="1"/>
</dbReference>
<evidence type="ECO:0000313" key="2">
    <source>
        <dbReference type="EMBL" id="QBY45942.1"/>
    </source>
</evidence>
<geneLocation type="plasmid" evidence="2">
    <name>pArsFIN3</name>
</geneLocation>
<dbReference type="EMBL" id="CP038615">
    <property type="protein sequence ID" value="QBY45942.1"/>
    <property type="molecule type" value="Genomic_DNA"/>
</dbReference>
<dbReference type="EMBL" id="CP038616">
    <property type="protein sequence ID" value="QBY46102.1"/>
    <property type="molecule type" value="Genomic_DNA"/>
</dbReference>
<reference evidence="2 5" key="1">
    <citation type="submission" date="2019-03" db="EMBL/GenBank/DDBJ databases">
        <title>Long-read sequencing reveals hyperdense prophage content in a complex bacterial symbiont genome.</title>
        <authorList>
            <person name="Frost C.L."/>
            <person name="Siozios S."/>
            <person name="Nadal-Jimenez P."/>
            <person name="Brockhurst M.A."/>
            <person name="King K.C."/>
            <person name="Darby A.C."/>
            <person name="Hurst G.D.D."/>
        </authorList>
    </citation>
    <scope>NUCLEOTIDE SEQUENCE [LARGE SCALE GENOMIC DNA]</scope>
    <source>
        <strain evidence="2 5">FIN</strain>
        <plasmid evidence="5">parsfin3</plasmid>
        <plasmid evidence="2">pArsFIN3</plasmid>
        <plasmid evidence="5">parsfin4</plasmid>
        <plasmid evidence="3">pArsFIN4</plasmid>
    </source>
</reference>
<reference evidence="4" key="2">
    <citation type="submission" date="2023-04" db="EMBL/GenBank/DDBJ databases">
        <title>Genome dynamics across the evolutionary transition to endosymbiosis.</title>
        <authorList>
            <person name="Siozios S."/>
            <person name="Nadal-Jimenez P."/>
            <person name="Azagi T."/>
            <person name="Sprong H."/>
            <person name="Frost C.L."/>
            <person name="Parratt S.R."/>
            <person name="Taylor G."/>
            <person name="Brettell L."/>
            <person name="Lew K.C."/>
            <person name="Croft L."/>
            <person name="King K.C."/>
            <person name="Brockhurst M.A."/>
            <person name="Hypsa V."/>
            <person name="Novakova E."/>
            <person name="Darby A.C."/>
            <person name="Hurst G.D.D."/>
        </authorList>
    </citation>
    <scope>NUCLEOTIDE SEQUENCE</scope>
    <source>
        <strain evidence="4">ANv_CAN</strain>
        <plasmid evidence="4">paNv_CAN4</plasmid>
    </source>
</reference>
<evidence type="ECO:0000313" key="4">
    <source>
        <dbReference type="EMBL" id="WGM08504.1"/>
    </source>
</evidence>
<dbReference type="RefSeq" id="WP_135678533.1">
    <property type="nucleotide sequence ID" value="NZ_CP038615.1"/>
</dbReference>
<evidence type="ECO:0000313" key="5">
    <source>
        <dbReference type="Proteomes" id="UP000295134"/>
    </source>
</evidence>
<name>A0A4P7L9X1_9GAMM</name>
<keyword evidence="2" id="KW-0378">Hydrolase</keyword>
<dbReference type="EC" id="3.1.11.-" evidence="2"/>
<dbReference type="KEGG" id="ans:ArsFIN_45530"/>
<dbReference type="Proteomes" id="UP000295134">
    <property type="component" value="Plasmid pArsFIN3"/>
</dbReference>
<protein>
    <submittedName>
        <fullName evidence="2">Exodeoxyribonuclease 8</fullName>
        <ecNumber evidence="2">3.1.11.-</ecNumber>
    </submittedName>
    <submittedName>
        <fullName evidence="4">PD-(D/E)XK nuclease-like domain-containing protein</fullName>
    </submittedName>
</protein>
<evidence type="ECO:0000313" key="3">
    <source>
        <dbReference type="EMBL" id="QBY46102.1"/>
    </source>
</evidence>